<accession>A0A7S0QCD6</accession>
<dbReference type="AlphaFoldDB" id="A0A7S0QCD6"/>
<protein>
    <submittedName>
        <fullName evidence="2">Uncharacterized protein</fullName>
    </submittedName>
</protein>
<feature type="compositionally biased region" description="Polar residues" evidence="1">
    <location>
        <begin position="101"/>
        <end position="113"/>
    </location>
</feature>
<feature type="compositionally biased region" description="Basic and acidic residues" evidence="1">
    <location>
        <begin position="54"/>
        <end position="66"/>
    </location>
</feature>
<evidence type="ECO:0000313" key="2">
    <source>
        <dbReference type="EMBL" id="CAD8625781.1"/>
    </source>
</evidence>
<proteinExistence type="predicted"/>
<sequence>MGATQDKVIFANKRRDSDTAKDGNISNILCCSECSSVCAAPISNDAMYKAWEKGMRGGDNTRDRKSSNHSGPSSTPATVKVKAGTAESLGSAKTGAAESKMPSSHTAQTSASGLRSYSPSASYFIPTVSPTQGWDAKSQAQLEWAVQQAARETKVRPPGYRAMQQLKLEIARGYRPSIYNDRFWERVCKHVPKKTIDECLLKYADLSFQAVAVFGPDQSSSEI</sequence>
<gene>
    <name evidence="2" type="ORF">CCUR1050_LOCUS3458</name>
</gene>
<evidence type="ECO:0000256" key="1">
    <source>
        <dbReference type="SAM" id="MobiDB-lite"/>
    </source>
</evidence>
<reference evidence="2" key="1">
    <citation type="submission" date="2021-01" db="EMBL/GenBank/DDBJ databases">
        <authorList>
            <person name="Corre E."/>
            <person name="Pelletier E."/>
            <person name="Niang G."/>
            <person name="Scheremetjew M."/>
            <person name="Finn R."/>
            <person name="Kale V."/>
            <person name="Holt S."/>
            <person name="Cochrane G."/>
            <person name="Meng A."/>
            <person name="Brown T."/>
            <person name="Cohen L."/>
        </authorList>
    </citation>
    <scope>NUCLEOTIDE SEQUENCE</scope>
    <source>
        <strain evidence="2">CCAP979/52</strain>
    </source>
</reference>
<feature type="compositionally biased region" description="Polar residues" evidence="1">
    <location>
        <begin position="68"/>
        <end position="77"/>
    </location>
</feature>
<organism evidence="2">
    <name type="scientific">Cryptomonas curvata</name>
    <dbReference type="NCBI Taxonomy" id="233186"/>
    <lineage>
        <taxon>Eukaryota</taxon>
        <taxon>Cryptophyceae</taxon>
        <taxon>Cryptomonadales</taxon>
        <taxon>Cryptomonadaceae</taxon>
        <taxon>Cryptomonas</taxon>
    </lineage>
</organism>
<feature type="region of interest" description="Disordered" evidence="1">
    <location>
        <begin position="54"/>
        <end position="113"/>
    </location>
</feature>
<name>A0A7S0QCD6_9CRYP</name>
<dbReference type="EMBL" id="HBEZ01006103">
    <property type="protein sequence ID" value="CAD8625781.1"/>
    <property type="molecule type" value="Transcribed_RNA"/>
</dbReference>